<accession>A0ACB8CQZ5</accession>
<gene>
    <name evidence="1" type="ORF">HPB49_009940</name>
</gene>
<dbReference type="Proteomes" id="UP000821865">
    <property type="component" value="Chromosome 5"/>
</dbReference>
<evidence type="ECO:0000313" key="2">
    <source>
        <dbReference type="Proteomes" id="UP000821865"/>
    </source>
</evidence>
<name>A0ACB8CQZ5_DERSI</name>
<comment type="caution">
    <text evidence="1">The sequence shown here is derived from an EMBL/GenBank/DDBJ whole genome shotgun (WGS) entry which is preliminary data.</text>
</comment>
<reference evidence="1" key="1">
    <citation type="submission" date="2020-05" db="EMBL/GenBank/DDBJ databases">
        <title>Large-scale comparative analyses of tick genomes elucidate their genetic diversity and vector capacities.</title>
        <authorList>
            <person name="Jia N."/>
            <person name="Wang J."/>
            <person name="Shi W."/>
            <person name="Du L."/>
            <person name="Sun Y."/>
            <person name="Zhan W."/>
            <person name="Jiang J."/>
            <person name="Wang Q."/>
            <person name="Zhang B."/>
            <person name="Ji P."/>
            <person name="Sakyi L.B."/>
            <person name="Cui X."/>
            <person name="Yuan T."/>
            <person name="Jiang B."/>
            <person name="Yang W."/>
            <person name="Lam T.T.-Y."/>
            <person name="Chang Q."/>
            <person name="Ding S."/>
            <person name="Wang X."/>
            <person name="Zhu J."/>
            <person name="Ruan X."/>
            <person name="Zhao L."/>
            <person name="Wei J."/>
            <person name="Que T."/>
            <person name="Du C."/>
            <person name="Cheng J."/>
            <person name="Dai P."/>
            <person name="Han X."/>
            <person name="Huang E."/>
            <person name="Gao Y."/>
            <person name="Liu J."/>
            <person name="Shao H."/>
            <person name="Ye R."/>
            <person name="Li L."/>
            <person name="Wei W."/>
            <person name="Wang X."/>
            <person name="Wang C."/>
            <person name="Yang T."/>
            <person name="Huo Q."/>
            <person name="Li W."/>
            <person name="Guo W."/>
            <person name="Chen H."/>
            <person name="Zhou L."/>
            <person name="Ni X."/>
            <person name="Tian J."/>
            <person name="Zhou Y."/>
            <person name="Sheng Y."/>
            <person name="Liu T."/>
            <person name="Pan Y."/>
            <person name="Xia L."/>
            <person name="Li J."/>
            <person name="Zhao F."/>
            <person name="Cao W."/>
        </authorList>
    </citation>
    <scope>NUCLEOTIDE SEQUENCE</scope>
    <source>
        <strain evidence="1">Dsil-2018</strain>
    </source>
</reference>
<organism evidence="1 2">
    <name type="scientific">Dermacentor silvarum</name>
    <name type="common">Tick</name>
    <dbReference type="NCBI Taxonomy" id="543639"/>
    <lineage>
        <taxon>Eukaryota</taxon>
        <taxon>Metazoa</taxon>
        <taxon>Ecdysozoa</taxon>
        <taxon>Arthropoda</taxon>
        <taxon>Chelicerata</taxon>
        <taxon>Arachnida</taxon>
        <taxon>Acari</taxon>
        <taxon>Parasitiformes</taxon>
        <taxon>Ixodida</taxon>
        <taxon>Ixodoidea</taxon>
        <taxon>Ixodidae</taxon>
        <taxon>Rhipicephalinae</taxon>
        <taxon>Dermacentor</taxon>
    </lineage>
</organism>
<evidence type="ECO:0000313" key="1">
    <source>
        <dbReference type="EMBL" id="KAH7949445.1"/>
    </source>
</evidence>
<sequence>MLLCPQKLLSRTLIGDFNAHIDWWQHDEPLSSDAADDTLLDTVTTTDLHQVCQHPSYSSQGRASFLDLVFVRNISRVTSCEVLPGLTGSNHSAIEIFLCDDPTTQRSLCTNVVAFREDRPGSYGSASSSCSLVLNYWE</sequence>
<keyword evidence="2" id="KW-1185">Reference proteome</keyword>
<dbReference type="EMBL" id="CM023474">
    <property type="protein sequence ID" value="KAH7949445.1"/>
    <property type="molecule type" value="Genomic_DNA"/>
</dbReference>
<protein>
    <submittedName>
        <fullName evidence="1">Uncharacterized protein</fullName>
    </submittedName>
</protein>
<proteinExistence type="predicted"/>